<dbReference type="PANTHER" id="PTHR43649">
    <property type="entry name" value="ARABINOSE-BINDING PROTEIN-RELATED"/>
    <property type="match status" value="1"/>
</dbReference>
<dbReference type="RefSeq" id="WP_042227879.1">
    <property type="nucleotide sequence ID" value="NZ_CP026520.1"/>
</dbReference>
<dbReference type="Pfam" id="PF13416">
    <property type="entry name" value="SBP_bac_8"/>
    <property type="match status" value="1"/>
</dbReference>
<dbReference type="Proteomes" id="UP000288943">
    <property type="component" value="Chromosome"/>
</dbReference>
<dbReference type="PROSITE" id="PS51257">
    <property type="entry name" value="PROKAR_LIPOPROTEIN"/>
    <property type="match status" value="1"/>
</dbReference>
<dbReference type="GeneID" id="95375902"/>
<dbReference type="InterPro" id="IPR050490">
    <property type="entry name" value="Bact_solute-bd_prot1"/>
</dbReference>
<dbReference type="EMBL" id="JAMDMJ010000033">
    <property type="protein sequence ID" value="MCY9598670.1"/>
    <property type="molecule type" value="Genomic_DNA"/>
</dbReference>
<dbReference type="AlphaFoldDB" id="A0A410WWJ2"/>
<dbReference type="Gene3D" id="3.40.190.10">
    <property type="entry name" value="Periplasmic binding protein-like II"/>
    <property type="match status" value="1"/>
</dbReference>
<dbReference type="PANTHER" id="PTHR43649:SF12">
    <property type="entry name" value="DIACETYLCHITOBIOSE BINDING PROTEIN DASA"/>
    <property type="match status" value="1"/>
</dbReference>
<evidence type="ECO:0000313" key="1">
    <source>
        <dbReference type="EMBL" id="MCY9598670.1"/>
    </source>
</evidence>
<dbReference type="InterPro" id="IPR006059">
    <property type="entry name" value="SBP"/>
</dbReference>
<evidence type="ECO:0000313" key="3">
    <source>
        <dbReference type="Proteomes" id="UP000288943"/>
    </source>
</evidence>
<keyword evidence="4" id="KW-1185">Reference proteome</keyword>
<organism evidence="2 3">
    <name type="scientific">Paenibacillus chitinolyticus</name>
    <dbReference type="NCBI Taxonomy" id="79263"/>
    <lineage>
        <taxon>Bacteria</taxon>
        <taxon>Bacillati</taxon>
        <taxon>Bacillota</taxon>
        <taxon>Bacilli</taxon>
        <taxon>Bacillales</taxon>
        <taxon>Paenibacillaceae</taxon>
        <taxon>Paenibacillus</taxon>
    </lineage>
</organism>
<dbReference type="Proteomes" id="UP001527202">
    <property type="component" value="Unassembled WGS sequence"/>
</dbReference>
<accession>A0A410WWJ2</accession>
<dbReference type="OrthoDB" id="9795467at2"/>
<proteinExistence type="predicted"/>
<dbReference type="SUPFAM" id="SSF53850">
    <property type="entry name" value="Periplasmic binding protein-like II"/>
    <property type="match status" value="1"/>
</dbReference>
<gene>
    <name evidence="1" type="ORF">M5X16_23225</name>
    <name evidence="2" type="ORF">PC41400_13885</name>
</gene>
<name>A0A410WWJ2_9BACL</name>
<protein>
    <submittedName>
        <fullName evidence="2">ABC transporter substrate-binding protein</fullName>
    </submittedName>
</protein>
<evidence type="ECO:0000313" key="4">
    <source>
        <dbReference type="Proteomes" id="UP001527202"/>
    </source>
</evidence>
<dbReference type="KEGG" id="pchi:PC41400_13885"/>
<evidence type="ECO:0000313" key="2">
    <source>
        <dbReference type="EMBL" id="QAV18710.1"/>
    </source>
</evidence>
<dbReference type="EMBL" id="CP026520">
    <property type="protein sequence ID" value="QAV18710.1"/>
    <property type="molecule type" value="Genomic_DNA"/>
</dbReference>
<dbReference type="CDD" id="cd14748">
    <property type="entry name" value="PBP2_UgpB"/>
    <property type="match status" value="1"/>
</dbReference>
<reference evidence="2 3" key="1">
    <citation type="submission" date="2018-01" db="EMBL/GenBank/DDBJ databases">
        <title>The whole genome sequencing and assembly of Paenibacillus chitinolyticus KCCM 41400 strain.</title>
        <authorList>
            <person name="Kim J.-Y."/>
            <person name="Park M.-K."/>
            <person name="Lee Y.-J."/>
            <person name="Yi H."/>
            <person name="Bahn Y.-S."/>
            <person name="Kim J.F."/>
            <person name="Lee D.-W."/>
        </authorList>
    </citation>
    <scope>NUCLEOTIDE SEQUENCE [LARGE SCALE GENOMIC DNA]</scope>
    <source>
        <strain evidence="2 3">KCCM 41400</strain>
    </source>
</reference>
<reference evidence="1 4" key="2">
    <citation type="submission" date="2022-05" db="EMBL/GenBank/DDBJ databases">
        <title>Genome Sequencing of Bee-Associated Microbes.</title>
        <authorList>
            <person name="Dunlap C."/>
        </authorList>
    </citation>
    <scope>NUCLEOTIDE SEQUENCE [LARGE SCALE GENOMIC DNA]</scope>
    <source>
        <strain evidence="1 4">NRRL B-23120</strain>
    </source>
</reference>
<sequence>MLKTWEKGRILLMTAIVIMFLAACENGNSGKNANNGNVKPVNAETAAKEPVEIEFWYALGGKLGQNVAALIKEFNASQDGVIVKGVAQGNYEETQQKLQAAIASKKVPAAVLTQNNDWARKGYFAALDDYITVDVDFNKDDFIPAFLQQGVVDDKQFFLPMYGTTQVLYYRKDMLEKAGLTEDVFNTWETLADAAAKMTVKKGDTTKVFGWMPMWGRENMMDAALSRGGRILSEDGKTVMIDSTEWIETWEQFRKWIHEEKIMGIHSGGQGWEYWYKTIDDVMQGRAAGYTGSSGDQGDLDFNVVAAHTQPGWANRAPAPMARALMAGIPALASDKQKQAAYEWLTFFSNTKNTAKWSINTGYISVRSSALEDPDYKAFSEQNPQIKVPLMQAQSASSAFIDQTGGKIDDALKIAADKVQIENVPAADALKEARQKAQEELDKVTGVK</sequence>